<dbReference type="STRING" id="137265.SAMN05421684_0279"/>
<sequence>MSASGAQAAAFFRDVVESRTVWWVRDDKGSPAPVSDSGRPAFPYWSTEARALRAARLWGPEFRVVSMPLDNWRNAALPDLAKDDFRVGINWSGPNLTGWDFTVDEVRNRLAHALGEPPYDV</sequence>
<evidence type="ECO:0008006" key="3">
    <source>
        <dbReference type="Google" id="ProtNLM"/>
    </source>
</evidence>
<keyword evidence="2" id="KW-1185">Reference proteome</keyword>
<reference evidence="2" key="1">
    <citation type="submission" date="2016-10" db="EMBL/GenBank/DDBJ databases">
        <authorList>
            <person name="Varghese N."/>
            <person name="Submissions S."/>
        </authorList>
    </citation>
    <scope>NUCLEOTIDE SEQUENCE [LARGE SCALE GENOMIC DNA]</scope>
    <source>
        <strain evidence="2">DSM 44718</strain>
    </source>
</reference>
<dbReference type="RefSeq" id="WP_090786216.1">
    <property type="nucleotide sequence ID" value="NZ_BOND01000031.1"/>
</dbReference>
<organism evidence="1 2">
    <name type="scientific">Asanoa ishikariensis</name>
    <dbReference type="NCBI Taxonomy" id="137265"/>
    <lineage>
        <taxon>Bacteria</taxon>
        <taxon>Bacillati</taxon>
        <taxon>Actinomycetota</taxon>
        <taxon>Actinomycetes</taxon>
        <taxon>Micromonosporales</taxon>
        <taxon>Micromonosporaceae</taxon>
        <taxon>Asanoa</taxon>
    </lineage>
</organism>
<name>A0A1H3KRU4_9ACTN</name>
<evidence type="ECO:0000313" key="1">
    <source>
        <dbReference type="EMBL" id="SDY54384.1"/>
    </source>
</evidence>
<dbReference type="Pfam" id="PF11042">
    <property type="entry name" value="DUF2750"/>
    <property type="match status" value="1"/>
</dbReference>
<dbReference type="InterPro" id="IPR021284">
    <property type="entry name" value="DUF2750"/>
</dbReference>
<dbReference type="AlphaFoldDB" id="A0A1H3KRU4"/>
<proteinExistence type="predicted"/>
<accession>A0A1H3KRU4</accession>
<dbReference type="OrthoDB" id="2936081at2"/>
<evidence type="ECO:0000313" key="2">
    <source>
        <dbReference type="Proteomes" id="UP000199632"/>
    </source>
</evidence>
<protein>
    <recommendedName>
        <fullName evidence="3">DUF2750 domain-containing protein</fullName>
    </recommendedName>
</protein>
<dbReference type="Proteomes" id="UP000199632">
    <property type="component" value="Unassembled WGS sequence"/>
</dbReference>
<dbReference type="EMBL" id="FNQB01000001">
    <property type="protein sequence ID" value="SDY54384.1"/>
    <property type="molecule type" value="Genomic_DNA"/>
</dbReference>
<gene>
    <name evidence="1" type="ORF">SAMN05421684_0279</name>
</gene>